<comment type="caution">
    <text evidence="5">The sequence shown here is derived from an EMBL/GenBank/DDBJ whole genome shotgun (WGS) entry which is preliminary data.</text>
</comment>
<dbReference type="PANTHER" id="PTHR48107:SF7">
    <property type="entry name" value="RE15974P"/>
    <property type="match status" value="1"/>
</dbReference>
<dbReference type="Proteomes" id="UP000287224">
    <property type="component" value="Unassembled WGS sequence"/>
</dbReference>
<name>A0A401ZLS7_9CHLR</name>
<dbReference type="InterPro" id="IPR036291">
    <property type="entry name" value="NAD(P)-bd_dom_sf"/>
</dbReference>
<accession>A0A401ZLS7</accession>
<evidence type="ECO:0000313" key="5">
    <source>
        <dbReference type="EMBL" id="GCE07839.1"/>
    </source>
</evidence>
<dbReference type="FunFam" id="3.40.50.720:FF:000374">
    <property type="entry name" value="3-oxoacyl-(Acyl-carrier-protein) reductase"/>
    <property type="match status" value="1"/>
</dbReference>
<evidence type="ECO:0000259" key="4">
    <source>
        <dbReference type="SMART" id="SM00822"/>
    </source>
</evidence>
<dbReference type="InterPro" id="IPR057326">
    <property type="entry name" value="KR_dom"/>
</dbReference>
<dbReference type="RefSeq" id="WP_126599949.1">
    <property type="nucleotide sequence ID" value="NZ_BIFQ01000002.1"/>
</dbReference>
<evidence type="ECO:0000256" key="1">
    <source>
        <dbReference type="ARBA" id="ARBA00006484"/>
    </source>
</evidence>
<feature type="domain" description="Ketoreductase" evidence="4">
    <location>
        <begin position="8"/>
        <end position="186"/>
    </location>
</feature>
<dbReference type="NCBIfam" id="NF005559">
    <property type="entry name" value="PRK07231.1"/>
    <property type="match status" value="1"/>
</dbReference>
<keyword evidence="3" id="KW-0560">Oxidoreductase</keyword>
<dbReference type="Gene3D" id="3.40.50.720">
    <property type="entry name" value="NAD(P)-binding Rossmann-like Domain"/>
    <property type="match status" value="1"/>
</dbReference>
<dbReference type="CDD" id="cd05362">
    <property type="entry name" value="THN_reductase-like_SDR_c"/>
    <property type="match status" value="1"/>
</dbReference>
<dbReference type="EMBL" id="BIFQ01000002">
    <property type="protein sequence ID" value="GCE07839.1"/>
    <property type="molecule type" value="Genomic_DNA"/>
</dbReference>
<dbReference type="InterPro" id="IPR020904">
    <property type="entry name" value="Sc_DH/Rdtase_CS"/>
</dbReference>
<keyword evidence="2" id="KW-0521">NADP</keyword>
<gene>
    <name evidence="5" type="ORF">KDAU_51680</name>
</gene>
<dbReference type="AlphaFoldDB" id="A0A401ZLS7"/>
<dbReference type="PANTHER" id="PTHR48107">
    <property type="entry name" value="NADPH-DEPENDENT ALDEHYDE REDUCTASE-LIKE PROTEIN, CHLOROPLASTIC-RELATED"/>
    <property type="match status" value="1"/>
</dbReference>
<keyword evidence="6" id="KW-1185">Reference proteome</keyword>
<dbReference type="InterPro" id="IPR002347">
    <property type="entry name" value="SDR_fam"/>
</dbReference>
<dbReference type="Pfam" id="PF13561">
    <property type="entry name" value="adh_short_C2"/>
    <property type="match status" value="1"/>
</dbReference>
<proteinExistence type="inferred from homology"/>
<comment type="similarity">
    <text evidence="1">Belongs to the short-chain dehydrogenases/reductases (SDR) family.</text>
</comment>
<dbReference type="PRINTS" id="PR00081">
    <property type="entry name" value="GDHRDH"/>
</dbReference>
<organism evidence="5 6">
    <name type="scientific">Dictyobacter aurantiacus</name>
    <dbReference type="NCBI Taxonomy" id="1936993"/>
    <lineage>
        <taxon>Bacteria</taxon>
        <taxon>Bacillati</taxon>
        <taxon>Chloroflexota</taxon>
        <taxon>Ktedonobacteria</taxon>
        <taxon>Ktedonobacterales</taxon>
        <taxon>Dictyobacteraceae</taxon>
        <taxon>Dictyobacter</taxon>
    </lineage>
</organism>
<evidence type="ECO:0000256" key="2">
    <source>
        <dbReference type="ARBA" id="ARBA00022857"/>
    </source>
</evidence>
<dbReference type="GO" id="GO:0016614">
    <property type="term" value="F:oxidoreductase activity, acting on CH-OH group of donors"/>
    <property type="evidence" value="ECO:0007669"/>
    <property type="project" value="UniProtKB-ARBA"/>
</dbReference>
<protein>
    <submittedName>
        <fullName evidence="5">3-ketoacyl-ACP reductase</fullName>
    </submittedName>
</protein>
<dbReference type="OrthoDB" id="9803333at2"/>
<dbReference type="PROSITE" id="PS00061">
    <property type="entry name" value="ADH_SHORT"/>
    <property type="match status" value="1"/>
</dbReference>
<sequence length="247" mass="26570">MGTPQVNKVALVTGASRGIGRAIAEALAANGVNVVINYAHNKGFADEIVHRIRQNGGQALAVQADVSHIADLQALFQATIEQFGRLDIVVNNAGIMTTKPLEQITEQDFDREFAINVKGTYFACQLAARYLQAGGRIINFSSSVLGQMIPTYSLYAGTKGAVEQITRQLAKELGSKNITINAIAPGPVNTDLFSADKSEAQIETFKRMMAFGRLGEPEDIARAVLFLASEEAEWITGQVLRANGGFI</sequence>
<evidence type="ECO:0000256" key="3">
    <source>
        <dbReference type="ARBA" id="ARBA00023002"/>
    </source>
</evidence>
<dbReference type="PRINTS" id="PR00080">
    <property type="entry name" value="SDRFAMILY"/>
</dbReference>
<dbReference type="SUPFAM" id="SSF51735">
    <property type="entry name" value="NAD(P)-binding Rossmann-fold domains"/>
    <property type="match status" value="1"/>
</dbReference>
<dbReference type="SMART" id="SM00822">
    <property type="entry name" value="PKS_KR"/>
    <property type="match status" value="1"/>
</dbReference>
<reference evidence="6" key="1">
    <citation type="submission" date="2018-12" db="EMBL/GenBank/DDBJ databases">
        <title>Tengunoibacter tsumagoiensis gen. nov., sp. nov., Dictyobacter kobayashii sp. nov., D. alpinus sp. nov., and D. joshuensis sp. nov. and description of Dictyobacteraceae fam. nov. within the order Ktedonobacterales isolated from Tengu-no-mugimeshi.</title>
        <authorList>
            <person name="Wang C.M."/>
            <person name="Zheng Y."/>
            <person name="Sakai Y."/>
            <person name="Toyoda A."/>
            <person name="Minakuchi Y."/>
            <person name="Abe K."/>
            <person name="Yokota A."/>
            <person name="Yabe S."/>
        </authorList>
    </citation>
    <scope>NUCLEOTIDE SEQUENCE [LARGE SCALE GENOMIC DNA]</scope>
    <source>
        <strain evidence="6">S-27</strain>
    </source>
</reference>
<evidence type="ECO:0000313" key="6">
    <source>
        <dbReference type="Proteomes" id="UP000287224"/>
    </source>
</evidence>